<protein>
    <submittedName>
        <fullName evidence="1">Uncharacterized protein</fullName>
    </submittedName>
</protein>
<dbReference type="EMBL" id="BARS01004891">
    <property type="protein sequence ID" value="GAF84500.1"/>
    <property type="molecule type" value="Genomic_DNA"/>
</dbReference>
<name>X0U7P3_9ZZZZ</name>
<accession>X0U7P3</accession>
<dbReference type="AlphaFoldDB" id="X0U7P3"/>
<organism evidence="1">
    <name type="scientific">marine sediment metagenome</name>
    <dbReference type="NCBI Taxonomy" id="412755"/>
    <lineage>
        <taxon>unclassified sequences</taxon>
        <taxon>metagenomes</taxon>
        <taxon>ecological metagenomes</taxon>
    </lineage>
</organism>
<evidence type="ECO:0000313" key="1">
    <source>
        <dbReference type="EMBL" id="GAF84500.1"/>
    </source>
</evidence>
<feature type="non-terminal residue" evidence="1">
    <location>
        <position position="447"/>
    </location>
</feature>
<comment type="caution">
    <text evidence="1">The sequence shown here is derived from an EMBL/GenBank/DDBJ whole genome shotgun (WGS) entry which is preliminary data.</text>
</comment>
<reference evidence="1" key="1">
    <citation type="journal article" date="2014" name="Front. Microbiol.">
        <title>High frequency of phylogenetically diverse reductive dehalogenase-homologous genes in deep subseafloor sedimentary metagenomes.</title>
        <authorList>
            <person name="Kawai M."/>
            <person name="Futagami T."/>
            <person name="Toyoda A."/>
            <person name="Takaki Y."/>
            <person name="Nishi S."/>
            <person name="Hori S."/>
            <person name="Arai W."/>
            <person name="Tsubouchi T."/>
            <person name="Morono Y."/>
            <person name="Uchiyama I."/>
            <person name="Ito T."/>
            <person name="Fujiyama A."/>
            <person name="Inagaki F."/>
            <person name="Takami H."/>
        </authorList>
    </citation>
    <scope>NUCLEOTIDE SEQUENCE</scope>
    <source>
        <strain evidence="1">Expedition CK06-06</strain>
    </source>
</reference>
<gene>
    <name evidence="1" type="ORF">S01H1_09570</name>
</gene>
<sequence length="447" mass="49385">MGHYDREAVQISRFDKLRSKLGGYRFGLGGKYTGTTAEMFGRWLLPERMAAHPITGKPFWRPGILAMAIGVPLAYHLGSELLAEYGEGTMAEGGIPGIAAHFSEQFMTARAGVGEATGLQRFTRWQERAAPESTRLSTLAAFPLAGMLTGAAIGFAPKLRGLVGAPTEVLARAARTAKLPGFLGRIFRGQYTRTGRGGRIGVAIGAALAVPFIPGAIARAIGGTKTTEELDDIYAGRTEVPVRRSRWWSFGRRLFKGQRPEYFIPHWTVRARTRAAQEALFAGDEEAGPIFRALKQTPLLQDIVDPYYFEKLHYKDRPYPITGPSDLGLGLIDPLYKATIGKVLKPVRYMHREEWQPGGEPVEWEPRPKLAPVPELGGEAPYEPREPYGTTELARQTAEYYSEAIGLIGWMGRLASKRAFGDAGPYEVRPRMQSASEIGSIKRKYWD</sequence>
<proteinExistence type="predicted"/>